<evidence type="ECO:0000313" key="1">
    <source>
        <dbReference type="EMBL" id="QBZ70620.1"/>
    </source>
</evidence>
<protein>
    <submittedName>
        <fullName evidence="1">Putative DNA polymerase</fullName>
    </submittedName>
</protein>
<gene>
    <name evidence="1" type="ORF">pETSU_039</name>
</gene>
<name>A0A4D6DW89_9CAUD</name>
<organism evidence="1 2">
    <name type="scientific">Edwardsiella phage pEt-SU</name>
    <dbReference type="NCBI Taxonomy" id="2562142"/>
    <lineage>
        <taxon>Viruses</taxon>
        <taxon>Duplodnaviria</taxon>
        <taxon>Heunggongvirae</taxon>
        <taxon>Uroviricota</taxon>
        <taxon>Caudoviricetes</taxon>
        <taxon>Chimalliviridae</taxon>
        <taxon>Petsuvirus</taxon>
        <taxon>Petsuvirus pEtSU</taxon>
    </lineage>
</organism>
<dbReference type="Gene3D" id="3.30.420.10">
    <property type="entry name" value="Ribonuclease H-like superfamily/Ribonuclease H"/>
    <property type="match status" value="1"/>
</dbReference>
<dbReference type="InterPro" id="IPR012337">
    <property type="entry name" value="RNaseH-like_sf"/>
</dbReference>
<dbReference type="EMBL" id="MK689364">
    <property type="protein sequence ID" value="QBZ70620.1"/>
    <property type="molecule type" value="Genomic_DNA"/>
</dbReference>
<sequence length="581" mass="67118">MTDKTENPIVGRACKHAYLSFNKFNPGHDLLTAKITNIHADGTRTTELRQIEDFRRDFYTVKPKLRKFNDKRDYIEMSKCDRHTSNEANLANNIHKALYGRPDRKAFLAEMKNSPYLFGCQETVPVIYKQMFYDKYPDHQPAETFEVGAYDVETYILKDGSVGPINMASTTIKELAYWSGLRSYFPKEDQKDDAIIIRKLNECAAIHLKDYMEKHGVTIDWVLADTSGQVVYNNIQFWHKRGMDFIVSWNANFDMEQNENALKNENYDLAQVYSDPSIPKPYQDYFYFKGREFKRKVDGSQSPLEPQERFPVVQAPAKWQWFDGMSFYAIKRAPMGKKESYSLQNTAIAEGVEGKLYIPEAEHLQPGSPEWHKFMVANYPYEYVMYNIRDNWVIEDLNRKTNDYSISLPSLVTSSELKSYQSQPSMISDKLSFIAKEHGYVWGTVGRKKEDLLKEIKPDLRDWIALLHAELNEDKGKAIYDGLPSWRSRGRGDTDDIDVTGAYPHITVSLNVSNKTTKLEVCEIEGLDRFEFRRVGVNYASSPIANATTLCNTIFGMPQITDINSFYEESVIPYLNKKRAA</sequence>
<dbReference type="GO" id="GO:0003676">
    <property type="term" value="F:nucleic acid binding"/>
    <property type="evidence" value="ECO:0007669"/>
    <property type="project" value="InterPro"/>
</dbReference>
<dbReference type="InterPro" id="IPR036397">
    <property type="entry name" value="RNaseH_sf"/>
</dbReference>
<proteinExistence type="predicted"/>
<dbReference type="Proteomes" id="UP000297195">
    <property type="component" value="Segment"/>
</dbReference>
<accession>A0A4D6DW89</accession>
<keyword evidence="2" id="KW-1185">Reference proteome</keyword>
<dbReference type="SUPFAM" id="SSF53098">
    <property type="entry name" value="Ribonuclease H-like"/>
    <property type="match status" value="1"/>
</dbReference>
<evidence type="ECO:0000313" key="2">
    <source>
        <dbReference type="Proteomes" id="UP000297195"/>
    </source>
</evidence>
<reference evidence="1 2" key="1">
    <citation type="submission" date="2019-03" db="EMBL/GenBank/DDBJ databases">
        <authorList>
            <person name="Kim S.G."/>
            <person name="Park S.C."/>
        </authorList>
    </citation>
    <scope>NUCLEOTIDE SEQUENCE [LARGE SCALE GENOMIC DNA]</scope>
</reference>